<name>A0A7G5FIT9_9CORY</name>
<dbReference type="Pfam" id="PF21088">
    <property type="entry name" value="MS_channel_1st"/>
    <property type="match status" value="1"/>
</dbReference>
<keyword evidence="13" id="KW-1185">Reference proteome</keyword>
<dbReference type="SUPFAM" id="SSF82861">
    <property type="entry name" value="Mechanosensitive channel protein MscS (YggB), transmembrane region"/>
    <property type="match status" value="1"/>
</dbReference>
<evidence type="ECO:0000259" key="11">
    <source>
        <dbReference type="Pfam" id="PF21088"/>
    </source>
</evidence>
<dbReference type="AlphaFoldDB" id="A0A7G5FIT9"/>
<evidence type="ECO:0000256" key="6">
    <source>
        <dbReference type="ARBA" id="ARBA00023136"/>
    </source>
</evidence>
<dbReference type="Gene3D" id="3.30.70.100">
    <property type="match status" value="1"/>
</dbReference>
<feature type="domain" description="Mechanosensitive ion channel MscS" evidence="9">
    <location>
        <begin position="138"/>
        <end position="201"/>
    </location>
</feature>
<evidence type="ECO:0000256" key="3">
    <source>
        <dbReference type="ARBA" id="ARBA00022475"/>
    </source>
</evidence>
<dbReference type="PANTHER" id="PTHR30460:SF0">
    <property type="entry name" value="MODERATE CONDUCTANCE MECHANOSENSITIVE CHANNEL YBIO"/>
    <property type="match status" value="1"/>
</dbReference>
<evidence type="ECO:0000259" key="9">
    <source>
        <dbReference type="Pfam" id="PF00924"/>
    </source>
</evidence>
<evidence type="ECO:0000256" key="1">
    <source>
        <dbReference type="ARBA" id="ARBA00004651"/>
    </source>
</evidence>
<dbReference type="PANTHER" id="PTHR30460">
    <property type="entry name" value="MODERATE CONDUCTANCE MECHANOSENSITIVE CHANNEL YBIO"/>
    <property type="match status" value="1"/>
</dbReference>
<dbReference type="Pfam" id="PF00924">
    <property type="entry name" value="MS_channel_2nd"/>
    <property type="match status" value="1"/>
</dbReference>
<dbReference type="InterPro" id="IPR006685">
    <property type="entry name" value="MscS_channel_2nd"/>
</dbReference>
<dbReference type="InterPro" id="IPR011066">
    <property type="entry name" value="MscS_channel_C_sf"/>
</dbReference>
<dbReference type="FunFam" id="2.30.30.60:FF:000001">
    <property type="entry name" value="MscS Mechanosensitive ion channel"/>
    <property type="match status" value="1"/>
</dbReference>
<proteinExistence type="inferred from homology"/>
<evidence type="ECO:0000256" key="8">
    <source>
        <dbReference type="SAM" id="Phobius"/>
    </source>
</evidence>
<dbReference type="Gene3D" id="1.10.287.1260">
    <property type="match status" value="1"/>
</dbReference>
<dbReference type="InterPro" id="IPR010920">
    <property type="entry name" value="LSM_dom_sf"/>
</dbReference>
<feature type="transmembrane region" description="Helical" evidence="8">
    <location>
        <begin position="116"/>
        <end position="139"/>
    </location>
</feature>
<evidence type="ECO:0000256" key="7">
    <source>
        <dbReference type="SAM" id="MobiDB-lite"/>
    </source>
</evidence>
<accession>A0A7G5FIT9</accession>
<evidence type="ECO:0000256" key="2">
    <source>
        <dbReference type="ARBA" id="ARBA00008017"/>
    </source>
</evidence>
<dbReference type="GO" id="GO:0008381">
    <property type="term" value="F:mechanosensitive monoatomic ion channel activity"/>
    <property type="evidence" value="ECO:0007669"/>
    <property type="project" value="InterPro"/>
</dbReference>
<dbReference type="InterPro" id="IPR023408">
    <property type="entry name" value="MscS_beta-dom_sf"/>
</dbReference>
<feature type="transmembrane region" description="Helical" evidence="8">
    <location>
        <begin position="89"/>
        <end position="110"/>
    </location>
</feature>
<feature type="domain" description="Mechanosensitive ion channel MscS C-terminal" evidence="10">
    <location>
        <begin position="209"/>
        <end position="294"/>
    </location>
</feature>
<gene>
    <name evidence="12" type="ORF">HW450_10490</name>
</gene>
<feature type="domain" description="Mechanosensitive ion channel transmembrane helices 2/3" evidence="11">
    <location>
        <begin position="97"/>
        <end position="136"/>
    </location>
</feature>
<evidence type="ECO:0000256" key="4">
    <source>
        <dbReference type="ARBA" id="ARBA00022692"/>
    </source>
</evidence>
<feature type="region of interest" description="Disordered" evidence="7">
    <location>
        <begin position="61"/>
        <end position="82"/>
    </location>
</feature>
<dbReference type="GO" id="GO:0005886">
    <property type="term" value="C:plasma membrane"/>
    <property type="evidence" value="ECO:0007669"/>
    <property type="project" value="UniProtKB-SubCell"/>
</dbReference>
<dbReference type="InterPro" id="IPR049142">
    <property type="entry name" value="MS_channel_1st"/>
</dbReference>
<dbReference type="Proteomes" id="UP000515570">
    <property type="component" value="Chromosome"/>
</dbReference>
<evidence type="ECO:0000313" key="12">
    <source>
        <dbReference type="EMBL" id="QMV86530.1"/>
    </source>
</evidence>
<dbReference type="InterPro" id="IPR049278">
    <property type="entry name" value="MS_channel_C"/>
</dbReference>
<keyword evidence="4 8" id="KW-0812">Transmembrane</keyword>
<keyword evidence="5 8" id="KW-1133">Transmembrane helix</keyword>
<feature type="transmembrane region" description="Helical" evidence="8">
    <location>
        <begin position="26"/>
        <end position="43"/>
    </location>
</feature>
<reference evidence="12 13" key="1">
    <citation type="submission" date="2020-07" db="EMBL/GenBank/DDBJ databases">
        <title>non toxigenic Corynebacterium sp. nov from a clinical source.</title>
        <authorList>
            <person name="Bernier A.-M."/>
            <person name="Bernard K."/>
        </authorList>
    </citation>
    <scope>NUCLEOTIDE SEQUENCE [LARGE SCALE GENOMIC DNA]</scope>
    <source>
        <strain evidence="13">NML 93-0612</strain>
    </source>
</reference>
<comment type="subcellular location">
    <subcellularLocation>
        <location evidence="1">Cell membrane</location>
        <topology evidence="1">Multi-pass membrane protein</topology>
    </subcellularLocation>
</comment>
<evidence type="ECO:0000259" key="10">
    <source>
        <dbReference type="Pfam" id="PF21082"/>
    </source>
</evidence>
<feature type="compositionally biased region" description="Basic and acidic residues" evidence="7">
    <location>
        <begin position="68"/>
        <end position="82"/>
    </location>
</feature>
<dbReference type="SUPFAM" id="SSF82689">
    <property type="entry name" value="Mechanosensitive channel protein MscS (YggB), C-terminal domain"/>
    <property type="match status" value="1"/>
</dbReference>
<dbReference type="Gene3D" id="2.30.30.60">
    <property type="match status" value="1"/>
</dbReference>
<dbReference type="InterPro" id="IPR045276">
    <property type="entry name" value="YbiO_bact"/>
</dbReference>
<dbReference type="InterPro" id="IPR011014">
    <property type="entry name" value="MscS_channel_TM-2"/>
</dbReference>
<evidence type="ECO:0000313" key="13">
    <source>
        <dbReference type="Proteomes" id="UP000515570"/>
    </source>
</evidence>
<dbReference type="EMBL" id="CP059833">
    <property type="protein sequence ID" value="QMV86530.1"/>
    <property type="molecule type" value="Genomic_DNA"/>
</dbReference>
<evidence type="ECO:0000256" key="5">
    <source>
        <dbReference type="ARBA" id="ARBA00022989"/>
    </source>
</evidence>
<dbReference type="Pfam" id="PF21082">
    <property type="entry name" value="MS_channel_3rd"/>
    <property type="match status" value="1"/>
</dbReference>
<dbReference type="SUPFAM" id="SSF50182">
    <property type="entry name" value="Sm-like ribonucleoproteins"/>
    <property type="match status" value="1"/>
</dbReference>
<keyword evidence="3" id="KW-1003">Cell membrane</keyword>
<organism evidence="12 13">
    <name type="scientific">Corynebacterium hindlerae</name>
    <dbReference type="NCBI Taxonomy" id="699041"/>
    <lineage>
        <taxon>Bacteria</taxon>
        <taxon>Bacillati</taxon>
        <taxon>Actinomycetota</taxon>
        <taxon>Actinomycetes</taxon>
        <taxon>Mycobacteriales</taxon>
        <taxon>Corynebacteriaceae</taxon>
        <taxon>Corynebacterium</taxon>
    </lineage>
</organism>
<sequence length="307" mass="33605">MQNHMISSVSTWWDNPTTQLWLVDRPIQIAFILVLALVANWALRRVVRKLTQRIIDTPPRLPTLGPLRSEEKPAADPTDPRRESRIRTLGAVATSALSLFVWLWAIIAILDEIGVNVAPIIASAGVVGVALGFGAQSLVKDFLSGIFMLVEDQYGVGDTIDVGELTGTVEDVSLRLTTLRDIDGTVWFVRNGEILRIGNFSQGYAVARIDVPLALDNDVAVAKETILKAATAAAEEADLATDILDSPVVDGVNAIKFDHMTVRVRVKTKPGMQWSVQREMLARIVPALSAAGIKPPYHYLPQLKDRT</sequence>
<protein>
    <submittedName>
        <fullName evidence="12">Mechanosensitive ion channel family protein</fullName>
    </submittedName>
</protein>
<comment type="similarity">
    <text evidence="2">Belongs to the MscS (TC 1.A.23) family.</text>
</comment>
<keyword evidence="6 8" id="KW-0472">Membrane</keyword>